<protein>
    <submittedName>
        <fullName evidence="4">Outer membrane protein assembly factor BamB</fullName>
    </submittedName>
</protein>
<dbReference type="EMBL" id="WTPX01000012">
    <property type="protein sequence ID" value="NNJ24598.1"/>
    <property type="molecule type" value="Genomic_DNA"/>
</dbReference>
<dbReference type="Gene3D" id="2.130.10.10">
    <property type="entry name" value="YVTN repeat-like/Quinoprotein amine dehydrogenase"/>
    <property type="match status" value="1"/>
</dbReference>
<feature type="transmembrane region" description="Helical" evidence="2">
    <location>
        <begin position="30"/>
        <end position="53"/>
    </location>
</feature>
<feature type="region of interest" description="Disordered" evidence="1">
    <location>
        <begin position="1"/>
        <end position="27"/>
    </location>
</feature>
<evidence type="ECO:0000256" key="1">
    <source>
        <dbReference type="SAM" id="MobiDB-lite"/>
    </source>
</evidence>
<name>A0ABX1V8Z9_9PLAN</name>
<dbReference type="PANTHER" id="PTHR34512">
    <property type="entry name" value="CELL SURFACE PROTEIN"/>
    <property type="match status" value="1"/>
</dbReference>
<dbReference type="Proteomes" id="UP000609651">
    <property type="component" value="Unassembled WGS sequence"/>
</dbReference>
<feature type="domain" description="Pyrrolo-quinoline quinone repeat" evidence="3">
    <location>
        <begin position="223"/>
        <end position="473"/>
    </location>
</feature>
<keyword evidence="2" id="KW-0472">Membrane</keyword>
<evidence type="ECO:0000313" key="5">
    <source>
        <dbReference type="Proteomes" id="UP000609651"/>
    </source>
</evidence>
<accession>A0ABX1V8Z9</accession>
<comment type="caution">
    <text evidence="4">The sequence shown here is derived from an EMBL/GenBank/DDBJ whole genome shotgun (WGS) entry which is preliminary data.</text>
</comment>
<keyword evidence="5" id="KW-1185">Reference proteome</keyword>
<evidence type="ECO:0000259" key="3">
    <source>
        <dbReference type="Pfam" id="PF13360"/>
    </source>
</evidence>
<dbReference type="InterPro" id="IPR015943">
    <property type="entry name" value="WD40/YVTN_repeat-like_dom_sf"/>
</dbReference>
<evidence type="ECO:0000313" key="4">
    <source>
        <dbReference type="EMBL" id="NNJ24598.1"/>
    </source>
</evidence>
<gene>
    <name evidence="4" type="primary">bamB_3</name>
    <name evidence="4" type="ORF">LzC2_06560</name>
</gene>
<keyword evidence="2" id="KW-1133">Transmembrane helix</keyword>
<sequence length="576" mass="60850">MTDDSISPPRDAAATDAPAASSPPSRSRGLGWTIGLWAIGFGLIAPLAAWMLADLLTDRDATVNSMVMLGAVSAAALAAVCWLWGYSGWSRGTRMTVTIAAASLAAGLLFLFPPQWDGAMQVSGFRYRYAPTAEERIAAFVAANPESASVADTTDAPPVVAGLDDWPGLLGPQRDGKVLDAAIGADWSVKPPETVWRHPVGPGWGGFSIVGDRCFTMEQRGEEETIACYDANTGAPLWSHGERTRFSRIAPNGGDGPASTPTFHDGAVYSMGATGVVTCLDARTGELRWKRDLFEEGNITWGLACSPLVVGDAVVVLPGAAAGEDSAAMGLDLSTGETLWASGDSPGSYSSPVEATIAGVPQILAFEADGVRGLSTEGETLWDVPWTNQPQVNAAVPIVSGDRVFLSSGYNTGAGLYEVSEDDGTGTADEVWRTPNRFKLKFNDAILHDGFVYGLDEGILSCIDVETGERMWKKGRYGFGQCLLLGTAEGPPMLLVTCENGDLALVAATPDDFEEIVRYSDATEETLLEGVCWNHAAYSRGRLYWRNGTEAVCVQLADENAAGDPPAPADPEAPEV</sequence>
<dbReference type="InterPro" id="IPR011047">
    <property type="entry name" value="Quinoprotein_ADH-like_sf"/>
</dbReference>
<dbReference type="RefSeq" id="WP_171183716.1">
    <property type="nucleotide sequence ID" value="NZ_WTPX01000012.1"/>
</dbReference>
<feature type="transmembrane region" description="Helical" evidence="2">
    <location>
        <begin position="65"/>
        <end position="85"/>
    </location>
</feature>
<dbReference type="SMART" id="SM00564">
    <property type="entry name" value="PQQ"/>
    <property type="match status" value="2"/>
</dbReference>
<dbReference type="PANTHER" id="PTHR34512:SF30">
    <property type="entry name" value="OUTER MEMBRANE PROTEIN ASSEMBLY FACTOR BAMB"/>
    <property type="match status" value="1"/>
</dbReference>
<dbReference type="InterPro" id="IPR002372">
    <property type="entry name" value="PQQ_rpt_dom"/>
</dbReference>
<organism evidence="4 5">
    <name type="scientific">Alienimonas chondri</name>
    <dbReference type="NCBI Taxonomy" id="2681879"/>
    <lineage>
        <taxon>Bacteria</taxon>
        <taxon>Pseudomonadati</taxon>
        <taxon>Planctomycetota</taxon>
        <taxon>Planctomycetia</taxon>
        <taxon>Planctomycetales</taxon>
        <taxon>Planctomycetaceae</taxon>
        <taxon>Alienimonas</taxon>
    </lineage>
</organism>
<dbReference type="Pfam" id="PF13360">
    <property type="entry name" value="PQQ_2"/>
    <property type="match status" value="1"/>
</dbReference>
<reference evidence="4 5" key="1">
    <citation type="journal article" date="2020" name="Syst. Appl. Microbiol.">
        <title>Alienimonas chondri sp. nov., a novel planctomycete isolated from the biofilm of the red alga Chondrus crispus.</title>
        <authorList>
            <person name="Vitorino I."/>
            <person name="Albuquerque L."/>
            <person name="Wiegand S."/>
            <person name="Kallscheuer N."/>
            <person name="da Costa M.S."/>
            <person name="Lobo-da-Cunha A."/>
            <person name="Jogler C."/>
            <person name="Lage O.M."/>
        </authorList>
    </citation>
    <scope>NUCLEOTIDE SEQUENCE [LARGE SCALE GENOMIC DNA]</scope>
    <source>
        <strain evidence="4 5">LzC2</strain>
    </source>
</reference>
<feature type="transmembrane region" description="Helical" evidence="2">
    <location>
        <begin position="97"/>
        <end position="116"/>
    </location>
</feature>
<feature type="compositionally biased region" description="Low complexity" evidence="1">
    <location>
        <begin position="7"/>
        <end position="27"/>
    </location>
</feature>
<keyword evidence="2" id="KW-0812">Transmembrane</keyword>
<proteinExistence type="predicted"/>
<evidence type="ECO:0000256" key="2">
    <source>
        <dbReference type="SAM" id="Phobius"/>
    </source>
</evidence>
<dbReference type="SUPFAM" id="SSF50998">
    <property type="entry name" value="Quinoprotein alcohol dehydrogenase-like"/>
    <property type="match status" value="1"/>
</dbReference>
<dbReference type="InterPro" id="IPR018391">
    <property type="entry name" value="PQQ_b-propeller_rpt"/>
</dbReference>